<dbReference type="AlphaFoldDB" id="A0A2M6WY56"/>
<reference evidence="2" key="1">
    <citation type="submission" date="2017-09" db="EMBL/GenBank/DDBJ databases">
        <title>Depth-based differentiation of microbial function through sediment-hosted aquifers and enrichment of novel symbionts in the deep terrestrial subsurface.</title>
        <authorList>
            <person name="Probst A.J."/>
            <person name="Ladd B."/>
            <person name="Jarett J.K."/>
            <person name="Geller-Mcgrath D.E."/>
            <person name="Sieber C.M.K."/>
            <person name="Emerson J.B."/>
            <person name="Anantharaman K."/>
            <person name="Thomas B.C."/>
            <person name="Malmstrom R."/>
            <person name="Stieglmeier M."/>
            <person name="Klingl A."/>
            <person name="Woyke T."/>
            <person name="Ryan C.M."/>
            <person name="Banfield J.F."/>
        </authorList>
    </citation>
    <scope>NUCLEOTIDE SEQUENCE [LARGE SCALE GENOMIC DNA]</scope>
</reference>
<gene>
    <name evidence="1" type="ORF">COT77_00010</name>
</gene>
<dbReference type="Proteomes" id="UP000228596">
    <property type="component" value="Unassembled WGS sequence"/>
</dbReference>
<evidence type="ECO:0000313" key="2">
    <source>
        <dbReference type="Proteomes" id="UP000228596"/>
    </source>
</evidence>
<proteinExistence type="predicted"/>
<evidence type="ECO:0000313" key="1">
    <source>
        <dbReference type="EMBL" id="PIT97681.1"/>
    </source>
</evidence>
<accession>A0A2M6WY56</accession>
<protein>
    <submittedName>
        <fullName evidence="1">Uncharacterized protein</fullName>
    </submittedName>
</protein>
<sequence length="147" mass="16663">MEISESIKEKEPRVFLRQFLLSKAEEKKAHLPKDVENNVLKHYQVVVDHLKQLPADNYPDVSDVITDLNKIGGKEIKFPNVGDQIDINGKFEILAIYPPETDALDAIMETPKATTFVAGTNFWDNPFNPRQVFLPGNYILSKDSGHL</sequence>
<organism evidence="1 2">
    <name type="scientific">Candidatus Berkelbacteria bacterium CG10_big_fil_rev_8_21_14_0_10_41_12</name>
    <dbReference type="NCBI Taxonomy" id="1974513"/>
    <lineage>
        <taxon>Bacteria</taxon>
        <taxon>Candidatus Berkelbacteria</taxon>
    </lineage>
</organism>
<name>A0A2M6WY56_9BACT</name>
<comment type="caution">
    <text evidence="1">The sequence shown here is derived from an EMBL/GenBank/DDBJ whole genome shotgun (WGS) entry which is preliminary data.</text>
</comment>
<dbReference type="EMBL" id="PEZV01000001">
    <property type="protein sequence ID" value="PIT97681.1"/>
    <property type="molecule type" value="Genomic_DNA"/>
</dbReference>